<evidence type="ECO:0000313" key="3">
    <source>
        <dbReference type="Proteomes" id="UP000001822"/>
    </source>
</evidence>
<accession>A0A6N4SP52</accession>
<dbReference type="Pfam" id="PF22480">
    <property type="entry name" value="DUF6984"/>
    <property type="match status" value="1"/>
</dbReference>
<evidence type="ECO:0000259" key="1">
    <source>
        <dbReference type="Pfam" id="PF22480"/>
    </source>
</evidence>
<protein>
    <recommendedName>
        <fullName evidence="1">DUF6984 domain-containing protein</fullName>
    </recommendedName>
</protein>
<dbReference type="KEGG" id="chu:CHU_0777"/>
<name>A0A6N4SP52_CYTH3</name>
<feature type="domain" description="DUF6984" evidence="1">
    <location>
        <begin position="1"/>
        <end position="88"/>
    </location>
</feature>
<dbReference type="AlphaFoldDB" id="A0A6N4SP52"/>
<reference evidence="2 3" key="1">
    <citation type="journal article" date="2007" name="Appl. Environ. Microbiol.">
        <title>Genome sequence of the cellulolytic gliding bacterium Cytophaga hutchinsonii.</title>
        <authorList>
            <person name="Xie G."/>
            <person name="Bruce D.C."/>
            <person name="Challacombe J.F."/>
            <person name="Chertkov O."/>
            <person name="Detter J.C."/>
            <person name="Gilna P."/>
            <person name="Han C.S."/>
            <person name="Lucas S."/>
            <person name="Misra M."/>
            <person name="Myers G.L."/>
            <person name="Richardson P."/>
            <person name="Tapia R."/>
            <person name="Thayer N."/>
            <person name="Thompson L.S."/>
            <person name="Brettin T.S."/>
            <person name="Henrissat B."/>
            <person name="Wilson D.B."/>
            <person name="McBride M.J."/>
        </authorList>
    </citation>
    <scope>NUCLEOTIDE SEQUENCE [LARGE SCALE GENOMIC DNA]</scope>
    <source>
        <strain evidence="3">ATCC 33406 / DSM 1761 / CIP 103989 / NBRC 15051 / NCIMB 9469 / D465</strain>
    </source>
</reference>
<organism evidence="2 3">
    <name type="scientific">Cytophaga hutchinsonii (strain ATCC 33406 / DSM 1761 / CIP 103989 / NBRC 15051 / NCIMB 9469 / D465)</name>
    <dbReference type="NCBI Taxonomy" id="269798"/>
    <lineage>
        <taxon>Bacteria</taxon>
        <taxon>Pseudomonadati</taxon>
        <taxon>Bacteroidota</taxon>
        <taxon>Cytophagia</taxon>
        <taxon>Cytophagales</taxon>
        <taxon>Cytophagaceae</taxon>
        <taxon>Cytophaga</taxon>
    </lineage>
</organism>
<gene>
    <name evidence="2" type="ordered locus">CHU_0777</name>
</gene>
<keyword evidence="3" id="KW-1185">Reference proteome</keyword>
<evidence type="ECO:0000313" key="2">
    <source>
        <dbReference type="EMBL" id="ABG58064.1"/>
    </source>
</evidence>
<proteinExistence type="predicted"/>
<dbReference type="InterPro" id="IPR054253">
    <property type="entry name" value="DUF6984"/>
</dbReference>
<dbReference type="EMBL" id="CP000383">
    <property type="protein sequence ID" value="ABG58064.1"/>
    <property type="molecule type" value="Genomic_DNA"/>
</dbReference>
<dbReference type="Proteomes" id="UP000001822">
    <property type="component" value="Chromosome"/>
</dbReference>
<sequence>MIEFLLTKIPASPTYIIPEEVEEYGAFGMGSINLNNPNTDLYDSDLIQAEYTDADKIPVVISLTKDQHNQLLDLDFWKSDFSRLVVYPKPADLLFAE</sequence>